<dbReference type="AlphaFoldDB" id="A0AAN8XC61"/>
<dbReference type="Proteomes" id="UP001381693">
    <property type="component" value="Unassembled WGS sequence"/>
</dbReference>
<dbReference type="EMBL" id="JAXCGZ010004882">
    <property type="protein sequence ID" value="KAK7081447.1"/>
    <property type="molecule type" value="Genomic_DNA"/>
</dbReference>
<keyword evidence="2" id="KW-1185">Reference proteome</keyword>
<evidence type="ECO:0000313" key="2">
    <source>
        <dbReference type="Proteomes" id="UP001381693"/>
    </source>
</evidence>
<evidence type="ECO:0000313" key="1">
    <source>
        <dbReference type="EMBL" id="KAK7081447.1"/>
    </source>
</evidence>
<protein>
    <recommendedName>
        <fullName evidence="3">Peptidase A2 domain-containing protein</fullName>
    </recommendedName>
</protein>
<proteinExistence type="predicted"/>
<reference evidence="1 2" key="1">
    <citation type="submission" date="2023-11" db="EMBL/GenBank/DDBJ databases">
        <title>Halocaridina rubra genome assembly.</title>
        <authorList>
            <person name="Smith C."/>
        </authorList>
    </citation>
    <scope>NUCLEOTIDE SEQUENCE [LARGE SCALE GENOMIC DNA]</scope>
    <source>
        <strain evidence="1">EP-1</strain>
        <tissue evidence="1">Whole</tissue>
    </source>
</reference>
<organism evidence="1 2">
    <name type="scientific">Halocaridina rubra</name>
    <name type="common">Hawaiian red shrimp</name>
    <dbReference type="NCBI Taxonomy" id="373956"/>
    <lineage>
        <taxon>Eukaryota</taxon>
        <taxon>Metazoa</taxon>
        <taxon>Ecdysozoa</taxon>
        <taxon>Arthropoda</taxon>
        <taxon>Crustacea</taxon>
        <taxon>Multicrustacea</taxon>
        <taxon>Malacostraca</taxon>
        <taxon>Eumalacostraca</taxon>
        <taxon>Eucarida</taxon>
        <taxon>Decapoda</taxon>
        <taxon>Pleocyemata</taxon>
        <taxon>Caridea</taxon>
        <taxon>Atyoidea</taxon>
        <taxon>Atyidae</taxon>
        <taxon>Halocaridina</taxon>
    </lineage>
</organism>
<evidence type="ECO:0008006" key="3">
    <source>
        <dbReference type="Google" id="ProtNLM"/>
    </source>
</evidence>
<sequence>MTTGLQDSMLPDTGADVTVVAIISPDFPKPIITATHDNRCGELHLPATTSPFAAWDFFLHEFRDVLVSKADLQTAPLKKMISHLMKIHLNDDAVPFASHMSRPTPFAFQSQVKELNFMVNQGIIKPASDQPSKWSILWSWWISLMGSGSQWTGIS</sequence>
<accession>A0AAN8XC61</accession>
<gene>
    <name evidence="1" type="ORF">SK128_018581</name>
</gene>
<name>A0AAN8XC61_HALRR</name>
<comment type="caution">
    <text evidence="1">The sequence shown here is derived from an EMBL/GenBank/DDBJ whole genome shotgun (WGS) entry which is preliminary data.</text>
</comment>